<dbReference type="Pfam" id="PF00293">
    <property type="entry name" value="NUDIX"/>
    <property type="match status" value="1"/>
</dbReference>
<dbReference type="Gene3D" id="1.10.10.10">
    <property type="entry name" value="Winged helix-like DNA-binding domain superfamily/Winged helix DNA-binding domain"/>
    <property type="match status" value="1"/>
</dbReference>
<evidence type="ECO:0000313" key="3">
    <source>
        <dbReference type="Proteomes" id="UP000619260"/>
    </source>
</evidence>
<dbReference type="InterPro" id="IPR000086">
    <property type="entry name" value="NUDIX_hydrolase_dom"/>
</dbReference>
<dbReference type="PROSITE" id="PS51462">
    <property type="entry name" value="NUDIX"/>
    <property type="match status" value="1"/>
</dbReference>
<comment type="caution">
    <text evidence="2">The sequence shown here is derived from an EMBL/GenBank/DDBJ whole genome shotgun (WGS) entry which is preliminary data.</text>
</comment>
<dbReference type="CDD" id="cd18873">
    <property type="entry name" value="NUDIX_NadM_like"/>
    <property type="match status" value="1"/>
</dbReference>
<dbReference type="InterPro" id="IPR036388">
    <property type="entry name" value="WH-like_DNA-bd_sf"/>
</dbReference>
<dbReference type="EMBL" id="BOPF01000002">
    <property type="protein sequence ID" value="GIJ43256.1"/>
    <property type="molecule type" value="Genomic_DNA"/>
</dbReference>
<name>A0A8J4DMY2_9ACTN</name>
<proteinExistence type="predicted"/>
<dbReference type="Proteomes" id="UP000619260">
    <property type="component" value="Unassembled WGS sequence"/>
</dbReference>
<dbReference type="AlphaFoldDB" id="A0A8J4DMY2"/>
<keyword evidence="3" id="KW-1185">Reference proteome</keyword>
<evidence type="ECO:0000313" key="2">
    <source>
        <dbReference type="EMBL" id="GIJ43256.1"/>
    </source>
</evidence>
<dbReference type="GO" id="GO:0016787">
    <property type="term" value="F:hydrolase activity"/>
    <property type="evidence" value="ECO:0007669"/>
    <property type="project" value="UniProtKB-KW"/>
</dbReference>
<accession>A0A8J4DMY2</accession>
<keyword evidence="2" id="KW-0378">Hydrolase</keyword>
<dbReference type="InterPro" id="IPR015797">
    <property type="entry name" value="NUDIX_hydrolase-like_dom_sf"/>
</dbReference>
<dbReference type="SUPFAM" id="SSF46785">
    <property type="entry name" value="Winged helix' DNA-binding domain"/>
    <property type="match status" value="1"/>
</dbReference>
<feature type="domain" description="Nudix hydrolase" evidence="1">
    <location>
        <begin position="8"/>
        <end position="140"/>
    </location>
</feature>
<dbReference type="InterPro" id="IPR054105">
    <property type="entry name" value="WHD_NrtR"/>
</dbReference>
<reference evidence="2" key="1">
    <citation type="submission" date="2021-01" db="EMBL/GenBank/DDBJ databases">
        <title>Whole genome shotgun sequence of Virgisporangium aliadipatigenens NBRC 105644.</title>
        <authorList>
            <person name="Komaki H."/>
            <person name="Tamura T."/>
        </authorList>
    </citation>
    <scope>NUCLEOTIDE SEQUENCE</scope>
    <source>
        <strain evidence="2">NBRC 105644</strain>
    </source>
</reference>
<dbReference type="PANTHER" id="PTHR43736">
    <property type="entry name" value="ADP-RIBOSE PYROPHOSPHATASE"/>
    <property type="match status" value="1"/>
</dbReference>
<organism evidence="2 3">
    <name type="scientific">Virgisporangium aliadipatigenens</name>
    <dbReference type="NCBI Taxonomy" id="741659"/>
    <lineage>
        <taxon>Bacteria</taxon>
        <taxon>Bacillati</taxon>
        <taxon>Actinomycetota</taxon>
        <taxon>Actinomycetes</taxon>
        <taxon>Micromonosporales</taxon>
        <taxon>Micromonosporaceae</taxon>
        <taxon>Virgisporangium</taxon>
    </lineage>
</organism>
<gene>
    <name evidence="2" type="ORF">Val02_01420</name>
</gene>
<dbReference type="Gene3D" id="3.90.79.10">
    <property type="entry name" value="Nucleoside Triphosphate Pyrophosphohydrolase"/>
    <property type="match status" value="1"/>
</dbReference>
<dbReference type="Pfam" id="PF21906">
    <property type="entry name" value="WHD_NrtR"/>
    <property type="match status" value="1"/>
</dbReference>
<protein>
    <submittedName>
        <fullName evidence="2">NUDIX hydrolase</fullName>
    </submittedName>
</protein>
<dbReference type="SUPFAM" id="SSF55811">
    <property type="entry name" value="Nudix"/>
    <property type="match status" value="1"/>
</dbReference>
<dbReference type="InterPro" id="IPR036390">
    <property type="entry name" value="WH_DNA-bd_sf"/>
</dbReference>
<dbReference type="PANTHER" id="PTHR43736:SF4">
    <property type="entry name" value="SLR1690 PROTEIN"/>
    <property type="match status" value="1"/>
</dbReference>
<sequence length="229" mass="25500">MSEDSERARFPVAVDIVALTIRDDALRVVVVNRRKAPRRLALPGGFVFARESLEKAADRKFAGETGLDPLPLRQIRVYSKPDRDPRERVITVSYLGIGHDLPDPPRGTAAGPARWIPASGVLDDSVPLAFDHRDVLRDAIAHLRAAVEDSTAAMDFCAESFTIGELRRVYELVWDVTLDARNFYRKIRNVPGFIEPTGTFRQTSTGRPAQEFRRGGAVRLETPVLRPAS</sequence>
<dbReference type="RefSeq" id="WP_203896860.1">
    <property type="nucleotide sequence ID" value="NZ_BOPF01000002.1"/>
</dbReference>
<evidence type="ECO:0000259" key="1">
    <source>
        <dbReference type="PROSITE" id="PS51462"/>
    </source>
</evidence>